<organism evidence="1 2">
    <name type="scientific">Escherichia phage vB_Eco_slurp01</name>
    <dbReference type="NCBI Taxonomy" id="1874688"/>
    <lineage>
        <taxon>Viruses</taxon>
        <taxon>Duplodnaviria</taxon>
        <taxon>Heunggongvirae</taxon>
        <taxon>Uroviricota</taxon>
        <taxon>Caudoviricetes</taxon>
        <taxon>Asteriusvirus</taxon>
        <taxon>Asteriusvirus PBECO4</taxon>
    </lineage>
</organism>
<accession>A0A1C3S6E1</accession>
<name>A0A1C3S6E1_9CAUD</name>
<dbReference type="Proteomes" id="UP000279386">
    <property type="component" value="Segment"/>
</dbReference>
<protein>
    <submittedName>
        <fullName evidence="1">Uncharacterized protein</fullName>
    </submittedName>
</protein>
<reference evidence="1 2" key="1">
    <citation type="submission" date="2016-07" db="EMBL/GenBank/DDBJ databases">
        <authorList>
            <person name="Millard A."/>
        </authorList>
    </citation>
    <scope>NUCLEOTIDE SEQUENCE [LARGE SCALE GENOMIC DNA]</scope>
</reference>
<proteinExistence type="predicted"/>
<dbReference type="EMBL" id="LT603033">
    <property type="protein sequence ID" value="SCA80226.1"/>
    <property type="molecule type" value="Genomic_DNA"/>
</dbReference>
<sequence length="53" mass="6776">MERLGRLDYYTINTNYLLRNIKSDYKIWIKNRDSMCYEFYLDYAIKRFLREEH</sequence>
<gene>
    <name evidence="1" type="ORF">PSLUR01_00249</name>
</gene>
<evidence type="ECO:0000313" key="1">
    <source>
        <dbReference type="EMBL" id="SCA80226.1"/>
    </source>
</evidence>
<evidence type="ECO:0000313" key="2">
    <source>
        <dbReference type="Proteomes" id="UP000279386"/>
    </source>
</evidence>